<reference evidence="14" key="1">
    <citation type="submission" date="2020-10" db="EMBL/GenBank/DDBJ databases">
        <title>Chromosome-scale genome assembly of the Allis shad, Alosa alosa.</title>
        <authorList>
            <person name="Margot Z."/>
            <person name="Christophe K."/>
            <person name="Cabau C."/>
            <person name="Louis A."/>
            <person name="Berthelot C."/>
            <person name="Parey E."/>
            <person name="Roest Crollius H."/>
            <person name="Montfort J."/>
            <person name="Robinson-Rechavi M."/>
            <person name="Bucao C."/>
            <person name="Bouchez O."/>
            <person name="Gislard M."/>
            <person name="Lluch J."/>
            <person name="Milhes M."/>
            <person name="Lampietro C."/>
            <person name="Lopez Roques C."/>
            <person name="Donnadieu C."/>
            <person name="Braasch I."/>
            <person name="Desvignes T."/>
            <person name="Postlethwait J."/>
            <person name="Bobe J."/>
            <person name="Guiguen Y."/>
        </authorList>
    </citation>
    <scope>NUCLEOTIDE SEQUENCE</scope>
    <source>
        <strain evidence="14">M-15738</strain>
        <tissue evidence="14">Blood</tissue>
    </source>
</reference>
<evidence type="ECO:0000259" key="13">
    <source>
        <dbReference type="PROSITE" id="PS50071"/>
    </source>
</evidence>
<feature type="compositionally biased region" description="Polar residues" evidence="12">
    <location>
        <begin position="868"/>
        <end position="885"/>
    </location>
</feature>
<dbReference type="GO" id="GO:0005737">
    <property type="term" value="C:cytoplasm"/>
    <property type="evidence" value="ECO:0007669"/>
    <property type="project" value="UniProtKB-SubCell"/>
</dbReference>
<dbReference type="GO" id="GO:0005634">
    <property type="term" value="C:nucleus"/>
    <property type="evidence" value="ECO:0007669"/>
    <property type="project" value="UniProtKB-SubCell"/>
</dbReference>
<comment type="subcellular location">
    <subcellularLocation>
        <location evidence="2">Cytoplasm</location>
    </subcellularLocation>
    <subcellularLocation>
        <location evidence="1 10 11">Nucleus</location>
    </subcellularLocation>
</comment>
<dbReference type="PANTHER" id="PTHR10390:SF65">
    <property type="entry name" value="HOMEOBOX PROTEIN SIX5"/>
    <property type="match status" value="1"/>
</dbReference>
<dbReference type="PROSITE" id="PS00027">
    <property type="entry name" value="HOMEOBOX_1"/>
    <property type="match status" value="1"/>
</dbReference>
<organism evidence="14 15">
    <name type="scientific">Alosa alosa</name>
    <name type="common">allis shad</name>
    <dbReference type="NCBI Taxonomy" id="278164"/>
    <lineage>
        <taxon>Eukaryota</taxon>
        <taxon>Metazoa</taxon>
        <taxon>Chordata</taxon>
        <taxon>Craniata</taxon>
        <taxon>Vertebrata</taxon>
        <taxon>Euteleostomi</taxon>
        <taxon>Actinopterygii</taxon>
        <taxon>Neopterygii</taxon>
        <taxon>Teleostei</taxon>
        <taxon>Clupei</taxon>
        <taxon>Clupeiformes</taxon>
        <taxon>Clupeoidei</taxon>
        <taxon>Clupeidae</taxon>
        <taxon>Alosa</taxon>
    </lineage>
</organism>
<dbReference type="GO" id="GO:0000978">
    <property type="term" value="F:RNA polymerase II cis-regulatory region sequence-specific DNA binding"/>
    <property type="evidence" value="ECO:0007669"/>
    <property type="project" value="TreeGrafter"/>
</dbReference>
<dbReference type="PROSITE" id="PS50071">
    <property type="entry name" value="HOMEOBOX_2"/>
    <property type="match status" value="1"/>
</dbReference>
<gene>
    <name evidence="14" type="ORF">AALO_G00202450</name>
</gene>
<sequence length="989" mass="103618">MASLSSEQNDICTEQPTEDSEKSKIKEERDPDEVSEELLQSFRKSELSFSSDQVACVCEALLQAGNVDRLWRFLSTIPPSADLLRGNETLLKAQALVAFHREEFKQLYAILESHDFHPSNHGFLQDLYLQARYKEAERSRGRSLGAVDKYRLRKKFPLPKTIWDGEETVYCFKEKSRNALKECYKINRYPTPDEKKNLAKATGLSLTQVSNWFKNRRQRDRTPSGTNSKSESDGNHSTEDEASKGDLEDITDKHINEDSITCSTGPLISISGTTCSTGGQLILNSTGGFLTSPHPLLLNGSSLLSGTGSSVIINGLTLNDRHAVTLSPVTANPPLLLNGAQVIPKGVGINDLSLEVPSVSEMETQATLPTVVLNTHTSPNGTITLPLTEDGKGSSGTASSLPTLDFINSISVPEGLVLKTDDGVQTISLTSVPSSTTSSSISPTTPLSPLSVNQSGRTSETLNPSLAVTPTGVVISNPMVPLTSQQHEFVVFATAGSQLSPSNSICQVVSSSSSSTPQVFSLPQVVPSIQGIPVSQLMQHHSGAQVSSCPQLVPVSSLTSQLPQVSVPPLQGQMLHIAPRLAQVPQCSTSTTLSDDNILSVSQVASSQVSQGLTLQLSDQSSSNSLSRSQRPAQQVIPISSPTQVVPVSQSKELGLAQLVPVSLPQLVPVSSISAASNGSLSFPQMVQASPTLSIPSAGGAFQIISSNPSAGVGVAQAPLRVNQLGSLQSVGPTASASPGVQILNSGIIQIPSSSPGTGNFVLTGGMGGSPILSLQQGKLILTIPAGIQFTSVPVKSMSENPVQSMVTSDQTPVIVTAENPPATSAAVPASSSLQCSSLSYTNSALYCSPEPGTPANPTPVASPDTPDCSSTQTSSTVLPSQHALSPESMLTLSPICGSGSQLPQTTWSPASLASSATLSLFDVRGKGDLAEDPSLMGLPASDGLLLGTPPPGGDMDKESQLDDTEEMDGDSKILTQLQSVPVDDDLGL</sequence>
<feature type="compositionally biased region" description="Basic and acidic residues" evidence="12">
    <location>
        <begin position="19"/>
        <end position="29"/>
    </location>
</feature>
<feature type="region of interest" description="Disordered" evidence="12">
    <location>
        <begin position="430"/>
        <end position="464"/>
    </location>
</feature>
<evidence type="ECO:0000313" key="14">
    <source>
        <dbReference type="EMBL" id="KAG5269477.1"/>
    </source>
</evidence>
<dbReference type="EMBL" id="JADWDJ010000015">
    <property type="protein sequence ID" value="KAG5269477.1"/>
    <property type="molecule type" value="Genomic_DNA"/>
</dbReference>
<keyword evidence="5" id="KW-0805">Transcription regulation</keyword>
<evidence type="ECO:0000256" key="12">
    <source>
        <dbReference type="SAM" id="MobiDB-lite"/>
    </source>
</evidence>
<feature type="DNA-binding region" description="Homeobox" evidence="10">
    <location>
        <begin position="174"/>
        <end position="224"/>
    </location>
</feature>
<keyword evidence="15" id="KW-1185">Reference proteome</keyword>
<feature type="compositionally biased region" description="Polar residues" evidence="12">
    <location>
        <begin position="453"/>
        <end position="464"/>
    </location>
</feature>
<protein>
    <recommendedName>
        <fullName evidence="13">Homeobox domain-containing protein</fullName>
    </recommendedName>
</protein>
<evidence type="ECO:0000313" key="15">
    <source>
        <dbReference type="Proteomes" id="UP000823561"/>
    </source>
</evidence>
<evidence type="ECO:0000256" key="3">
    <source>
        <dbReference type="ARBA" id="ARBA00008161"/>
    </source>
</evidence>
<name>A0AAV6G5T4_9TELE</name>
<dbReference type="FunFam" id="1.10.10.60:FF:000085">
    <property type="entry name" value="SIX homeobox 5"/>
    <property type="match status" value="1"/>
</dbReference>
<dbReference type="Pfam" id="PF16878">
    <property type="entry name" value="SIX1_SD"/>
    <property type="match status" value="1"/>
</dbReference>
<dbReference type="Gene3D" id="1.10.10.60">
    <property type="entry name" value="Homeodomain-like"/>
    <property type="match status" value="1"/>
</dbReference>
<evidence type="ECO:0000256" key="1">
    <source>
        <dbReference type="ARBA" id="ARBA00004123"/>
    </source>
</evidence>
<feature type="domain" description="Homeobox" evidence="13">
    <location>
        <begin position="172"/>
        <end position="223"/>
    </location>
</feature>
<feature type="compositionally biased region" description="Polar residues" evidence="12">
    <location>
        <begin position="1"/>
        <end position="15"/>
    </location>
</feature>
<dbReference type="InterPro" id="IPR001356">
    <property type="entry name" value="HD"/>
</dbReference>
<dbReference type="InterPro" id="IPR009057">
    <property type="entry name" value="Homeodomain-like_sf"/>
</dbReference>
<dbReference type="SUPFAM" id="SSF46689">
    <property type="entry name" value="Homeodomain-like"/>
    <property type="match status" value="1"/>
</dbReference>
<evidence type="ECO:0000256" key="6">
    <source>
        <dbReference type="ARBA" id="ARBA00023125"/>
    </source>
</evidence>
<dbReference type="InterPro" id="IPR031701">
    <property type="entry name" value="SIX1_SD"/>
</dbReference>
<keyword evidence="6 10" id="KW-0238">DNA-binding</keyword>
<proteinExistence type="inferred from homology"/>
<feature type="region of interest" description="Disordered" evidence="12">
    <location>
        <begin position="933"/>
        <end position="989"/>
    </location>
</feature>
<keyword evidence="8" id="KW-0804">Transcription</keyword>
<comment type="similarity">
    <text evidence="3">Belongs to the SIX/Sine oculis homeobox family.</text>
</comment>
<feature type="region of interest" description="Disordered" evidence="12">
    <location>
        <begin position="855"/>
        <end position="885"/>
    </location>
</feature>
<dbReference type="PANTHER" id="PTHR10390">
    <property type="entry name" value="HOMEOBOX PROTEIN SIX"/>
    <property type="match status" value="1"/>
</dbReference>
<dbReference type="Proteomes" id="UP000823561">
    <property type="component" value="Chromosome 15"/>
</dbReference>
<evidence type="ECO:0000256" key="7">
    <source>
        <dbReference type="ARBA" id="ARBA00023155"/>
    </source>
</evidence>
<evidence type="ECO:0000256" key="8">
    <source>
        <dbReference type="ARBA" id="ARBA00023163"/>
    </source>
</evidence>
<dbReference type="CDD" id="cd00086">
    <property type="entry name" value="homeodomain"/>
    <property type="match status" value="1"/>
</dbReference>
<keyword evidence="4" id="KW-0217">Developmental protein</keyword>
<dbReference type="InterPro" id="IPR017970">
    <property type="entry name" value="Homeobox_CS"/>
</dbReference>
<feature type="compositionally biased region" description="Basic and acidic residues" evidence="12">
    <location>
        <begin position="230"/>
        <end position="249"/>
    </location>
</feature>
<comment type="caution">
    <text evidence="14">The sequence shown here is derived from an EMBL/GenBank/DDBJ whole genome shotgun (WGS) entry which is preliminary data.</text>
</comment>
<dbReference type="SMART" id="SM00389">
    <property type="entry name" value="HOX"/>
    <property type="match status" value="1"/>
</dbReference>
<feature type="region of interest" description="Disordered" evidence="12">
    <location>
        <begin position="1"/>
        <end position="37"/>
    </location>
</feature>
<evidence type="ECO:0000256" key="4">
    <source>
        <dbReference type="ARBA" id="ARBA00022473"/>
    </source>
</evidence>
<feature type="region of interest" description="Disordered" evidence="12">
    <location>
        <begin position="377"/>
        <end position="398"/>
    </location>
</feature>
<feature type="compositionally biased region" description="Low complexity" evidence="12">
    <location>
        <begin position="430"/>
        <end position="452"/>
    </location>
</feature>
<evidence type="ECO:0000256" key="5">
    <source>
        <dbReference type="ARBA" id="ARBA00023015"/>
    </source>
</evidence>
<accession>A0AAV6G5T4</accession>
<dbReference type="GO" id="GO:0000981">
    <property type="term" value="F:DNA-binding transcription factor activity, RNA polymerase II-specific"/>
    <property type="evidence" value="ECO:0007669"/>
    <property type="project" value="InterPro"/>
</dbReference>
<dbReference type="Pfam" id="PF00046">
    <property type="entry name" value="Homeodomain"/>
    <property type="match status" value="1"/>
</dbReference>
<evidence type="ECO:0000256" key="9">
    <source>
        <dbReference type="ARBA" id="ARBA00023242"/>
    </source>
</evidence>
<evidence type="ECO:0000256" key="11">
    <source>
        <dbReference type="RuleBase" id="RU000682"/>
    </source>
</evidence>
<dbReference type="AlphaFoldDB" id="A0AAV6G5T4"/>
<evidence type="ECO:0000256" key="2">
    <source>
        <dbReference type="ARBA" id="ARBA00004496"/>
    </source>
</evidence>
<keyword evidence="9 10" id="KW-0539">Nucleus</keyword>
<feature type="region of interest" description="Disordered" evidence="12">
    <location>
        <begin position="212"/>
        <end position="249"/>
    </location>
</feature>
<evidence type="ECO:0000256" key="10">
    <source>
        <dbReference type="PROSITE-ProRule" id="PRU00108"/>
    </source>
</evidence>
<dbReference type="GO" id="GO:0005667">
    <property type="term" value="C:transcription regulator complex"/>
    <property type="evidence" value="ECO:0007669"/>
    <property type="project" value="TreeGrafter"/>
</dbReference>
<keyword evidence="7 10" id="KW-0371">Homeobox</keyword>